<keyword evidence="3" id="KW-0732">Signal</keyword>
<reference evidence="5" key="2">
    <citation type="submission" date="2025-09" db="UniProtKB">
        <authorList>
            <consortium name="Ensembl"/>
        </authorList>
    </citation>
    <scope>IDENTIFICATION</scope>
</reference>
<keyword evidence="6" id="KW-1185">Reference proteome</keyword>
<evidence type="ECO:0000259" key="4">
    <source>
        <dbReference type="Pfam" id="PF06567"/>
    </source>
</evidence>
<proteinExistence type="predicted"/>
<keyword evidence="2" id="KW-0812">Transmembrane</keyword>
<keyword evidence="2" id="KW-0472">Membrane</keyword>
<reference evidence="5" key="1">
    <citation type="submission" date="2025-08" db="UniProtKB">
        <authorList>
            <consortium name="Ensembl"/>
        </authorList>
    </citation>
    <scope>IDENTIFICATION</scope>
</reference>
<dbReference type="GO" id="GO:0045202">
    <property type="term" value="C:synapse"/>
    <property type="evidence" value="ECO:0007669"/>
    <property type="project" value="TreeGrafter"/>
</dbReference>
<dbReference type="Pfam" id="PF06567">
    <property type="entry name" value="Neural_ProG_Cyt"/>
    <property type="match status" value="1"/>
</dbReference>
<feature type="compositionally biased region" description="Basic and acidic residues" evidence="1">
    <location>
        <begin position="471"/>
        <end position="487"/>
    </location>
</feature>
<feature type="compositionally biased region" description="Basic and acidic residues" evidence="1">
    <location>
        <begin position="495"/>
        <end position="504"/>
    </location>
</feature>
<feature type="transmembrane region" description="Helical" evidence="2">
    <location>
        <begin position="377"/>
        <end position="402"/>
    </location>
</feature>
<sequence>MNGKEARFCSGCWRLLLLSSILVLHSIPFFVHGNTLGANVTELDTTANVTSLPSKVEEAAKVNDVVTKVTRVSSSVSPVVTVTQRPGHMPRSEEEQGSGMLGEGVLPAEEEVVAPPRISPDSAETELLLPSNPRGEEEDEEEHTDPPWLNAGDNVFDLDRQSGVANLATTTAPPPAAANPSRPDVLTVDFFDPASRGRGLDLAPPSPSSLAHELQGGDPTSWDMPDNYDYLTPYEDGASPTPDEYSYSTTTDNLDGDDDLRLTAGPPSRSRPRAPPGSGSFTPDKRLPSGGVAAAPEGPAAPPPALPVDGSDGAGGCRQGYVKQNGTCRSPCDTLPSYCFNGGQCYLLDGMGVFCRCNVQDYIWHKGSRCESVVTEFQVLCLTIGASALMVLLLFMIIVCFAKKLHVLKTENSKLRKRSKYRPPSEQHNDNFSLSTIAEGSHPNKTMSRYTWECKTKEEPDSEDDPNAQNKLEDPVKAPVPKEDDSLNIHNSLTPKHENHKVLGEENSSEGEVTIEMELYRPKNGKPRPPCSPLIHYDVYLYKVPKALPKAPVVNRIGARPRGKVLRWEDDMYPPSHPCPMYSPLSTQSLP</sequence>
<feature type="compositionally biased region" description="Polar residues" evidence="1">
    <location>
        <begin position="430"/>
        <end position="449"/>
    </location>
</feature>
<gene>
    <name evidence="5" type="primary">CSPG5</name>
    <name evidence="5" type="synonym">LOC115176726</name>
</gene>
<feature type="domain" description="Neural chondroitin sulphate proteoglycan cytoplasmic" evidence="4">
    <location>
        <begin position="405"/>
        <end position="510"/>
    </location>
</feature>
<feature type="region of interest" description="Disordered" evidence="1">
    <location>
        <begin position="415"/>
        <end position="511"/>
    </location>
</feature>
<dbReference type="GeneTree" id="ENSGT00440000034270"/>
<dbReference type="Proteomes" id="UP000472277">
    <property type="component" value="Chromosome 37"/>
</dbReference>
<protein>
    <submittedName>
        <fullName evidence="5">Chondroitin sulfate proteoglycan 5</fullName>
    </submittedName>
</protein>
<evidence type="ECO:0000313" key="6">
    <source>
        <dbReference type="Proteomes" id="UP000472277"/>
    </source>
</evidence>
<dbReference type="OMA" id="YHCWSPP"/>
<feature type="region of interest" description="Disordered" evidence="1">
    <location>
        <begin position="116"/>
        <end position="155"/>
    </location>
</feature>
<feature type="signal peptide" evidence="3">
    <location>
        <begin position="1"/>
        <end position="33"/>
    </location>
</feature>
<dbReference type="AlphaFoldDB" id="A0A674E703"/>
<evidence type="ECO:0000256" key="1">
    <source>
        <dbReference type="SAM" id="MobiDB-lite"/>
    </source>
</evidence>
<dbReference type="Ensembl" id="ENSSTUT00000111094.1">
    <property type="protein sequence ID" value="ENSSTUP00000103596.1"/>
    <property type="gene ID" value="ENSSTUG00000046282.1"/>
</dbReference>
<dbReference type="PANTHER" id="PTHR15381">
    <property type="entry name" value="CHONDROITIN SULFATE PROTEOGLYCAN 5 -RELATED"/>
    <property type="match status" value="1"/>
</dbReference>
<feature type="chain" id="PRO_5025582332" evidence="3">
    <location>
        <begin position="34"/>
        <end position="591"/>
    </location>
</feature>
<dbReference type="InterPro" id="IPR009505">
    <property type="entry name" value="Neural_ProG_Cyt"/>
</dbReference>
<accession>A0A674E703</accession>
<evidence type="ECO:0000256" key="2">
    <source>
        <dbReference type="SAM" id="Phobius"/>
    </source>
</evidence>
<evidence type="ECO:0000256" key="3">
    <source>
        <dbReference type="SAM" id="SignalP"/>
    </source>
</evidence>
<feature type="region of interest" description="Disordered" evidence="1">
    <location>
        <begin position="78"/>
        <end position="100"/>
    </location>
</feature>
<evidence type="ECO:0000313" key="5">
    <source>
        <dbReference type="Ensembl" id="ENSSTUP00000103596.1"/>
    </source>
</evidence>
<dbReference type="GO" id="GO:0048858">
    <property type="term" value="P:cell projection morphogenesis"/>
    <property type="evidence" value="ECO:0007669"/>
    <property type="project" value="TreeGrafter"/>
</dbReference>
<keyword evidence="2" id="KW-1133">Transmembrane helix</keyword>
<organism evidence="5 6">
    <name type="scientific">Salmo trutta</name>
    <name type="common">Brown trout</name>
    <dbReference type="NCBI Taxonomy" id="8032"/>
    <lineage>
        <taxon>Eukaryota</taxon>
        <taxon>Metazoa</taxon>
        <taxon>Chordata</taxon>
        <taxon>Craniata</taxon>
        <taxon>Vertebrata</taxon>
        <taxon>Euteleostomi</taxon>
        <taxon>Actinopterygii</taxon>
        <taxon>Neopterygii</taxon>
        <taxon>Teleostei</taxon>
        <taxon>Protacanthopterygii</taxon>
        <taxon>Salmoniformes</taxon>
        <taxon>Salmonidae</taxon>
        <taxon>Salmoninae</taxon>
        <taxon>Salmo</taxon>
    </lineage>
</organism>
<dbReference type="InParanoid" id="A0A674E703"/>
<dbReference type="PANTHER" id="PTHR15381:SF1">
    <property type="entry name" value="CHONDROITIN SULFATE PROTEOGLYCAN 5"/>
    <property type="match status" value="1"/>
</dbReference>
<feature type="region of interest" description="Disordered" evidence="1">
    <location>
        <begin position="168"/>
        <end position="309"/>
    </location>
</feature>
<name>A0A674E703_SALTR</name>